<feature type="non-terminal residue" evidence="1">
    <location>
        <position position="46"/>
    </location>
</feature>
<proteinExistence type="predicted"/>
<evidence type="ECO:0000313" key="1">
    <source>
        <dbReference type="EMBL" id="MCI50167.1"/>
    </source>
</evidence>
<dbReference type="AlphaFoldDB" id="A0A392SP31"/>
<keyword evidence="2" id="KW-1185">Reference proteome</keyword>
<evidence type="ECO:0000313" key="2">
    <source>
        <dbReference type="Proteomes" id="UP000265520"/>
    </source>
</evidence>
<protein>
    <submittedName>
        <fullName evidence="1">Uncharacterized protein</fullName>
    </submittedName>
</protein>
<name>A0A392SP31_9FABA</name>
<comment type="caution">
    <text evidence="1">The sequence shown here is derived from an EMBL/GenBank/DDBJ whole genome shotgun (WGS) entry which is preliminary data.</text>
</comment>
<accession>A0A392SP31</accession>
<sequence length="46" mass="4939">MMQETGMGLLPTLGAETPALGAMKKVELARLSCGLRPAWLVLRQAQ</sequence>
<reference evidence="1 2" key="1">
    <citation type="journal article" date="2018" name="Front. Plant Sci.">
        <title>Red Clover (Trifolium pratense) and Zigzag Clover (T. medium) - A Picture of Genomic Similarities and Differences.</title>
        <authorList>
            <person name="Dluhosova J."/>
            <person name="Istvanek J."/>
            <person name="Nedelnik J."/>
            <person name="Repkova J."/>
        </authorList>
    </citation>
    <scope>NUCLEOTIDE SEQUENCE [LARGE SCALE GENOMIC DNA]</scope>
    <source>
        <strain evidence="2">cv. 10/8</strain>
        <tissue evidence="1">Leaf</tissue>
    </source>
</reference>
<dbReference type="EMBL" id="LXQA010412346">
    <property type="protein sequence ID" value="MCI50167.1"/>
    <property type="molecule type" value="Genomic_DNA"/>
</dbReference>
<organism evidence="1 2">
    <name type="scientific">Trifolium medium</name>
    <dbReference type="NCBI Taxonomy" id="97028"/>
    <lineage>
        <taxon>Eukaryota</taxon>
        <taxon>Viridiplantae</taxon>
        <taxon>Streptophyta</taxon>
        <taxon>Embryophyta</taxon>
        <taxon>Tracheophyta</taxon>
        <taxon>Spermatophyta</taxon>
        <taxon>Magnoliopsida</taxon>
        <taxon>eudicotyledons</taxon>
        <taxon>Gunneridae</taxon>
        <taxon>Pentapetalae</taxon>
        <taxon>rosids</taxon>
        <taxon>fabids</taxon>
        <taxon>Fabales</taxon>
        <taxon>Fabaceae</taxon>
        <taxon>Papilionoideae</taxon>
        <taxon>50 kb inversion clade</taxon>
        <taxon>NPAAA clade</taxon>
        <taxon>Hologalegina</taxon>
        <taxon>IRL clade</taxon>
        <taxon>Trifolieae</taxon>
        <taxon>Trifolium</taxon>
    </lineage>
</organism>
<dbReference type="Proteomes" id="UP000265520">
    <property type="component" value="Unassembled WGS sequence"/>
</dbReference>